<evidence type="ECO:0000313" key="1">
    <source>
        <dbReference type="EMBL" id="SFZ94885.1"/>
    </source>
</evidence>
<dbReference type="AlphaFoldDB" id="A0A1K2IR18"/>
<organism evidence="1 2">
    <name type="scientific">Flaviramulus basaltis</name>
    <dbReference type="NCBI Taxonomy" id="369401"/>
    <lineage>
        <taxon>Bacteria</taxon>
        <taxon>Pseudomonadati</taxon>
        <taxon>Bacteroidota</taxon>
        <taxon>Flavobacteriia</taxon>
        <taxon>Flavobacteriales</taxon>
        <taxon>Flavobacteriaceae</taxon>
        <taxon>Flaviramulus</taxon>
    </lineage>
</organism>
<name>A0A1K2IR18_9FLAO</name>
<proteinExistence type="predicted"/>
<dbReference type="Pfam" id="PF09907">
    <property type="entry name" value="HigB_toxin"/>
    <property type="match status" value="1"/>
</dbReference>
<reference evidence="1 2" key="1">
    <citation type="submission" date="2016-10" db="EMBL/GenBank/DDBJ databases">
        <authorList>
            <person name="de Groot N.N."/>
        </authorList>
    </citation>
    <scope>NUCLEOTIDE SEQUENCE [LARGE SCALE GENOMIC DNA]</scope>
    <source>
        <strain evidence="1 2">DSM 18180</strain>
    </source>
</reference>
<dbReference type="RefSeq" id="WP_245794910.1">
    <property type="nucleotide sequence ID" value="NZ_FPKV01000005.1"/>
</dbReference>
<dbReference type="STRING" id="369401.SAMN05428642_105154"/>
<evidence type="ECO:0000313" key="2">
    <source>
        <dbReference type="Proteomes" id="UP000182544"/>
    </source>
</evidence>
<dbReference type="GO" id="GO:0003723">
    <property type="term" value="F:RNA binding"/>
    <property type="evidence" value="ECO:0007669"/>
    <property type="project" value="InterPro"/>
</dbReference>
<dbReference type="GO" id="GO:0110001">
    <property type="term" value="C:toxin-antitoxin complex"/>
    <property type="evidence" value="ECO:0007669"/>
    <property type="project" value="InterPro"/>
</dbReference>
<dbReference type="Proteomes" id="UP000182544">
    <property type="component" value="Unassembled WGS sequence"/>
</dbReference>
<dbReference type="EMBL" id="FPKV01000005">
    <property type="protein sequence ID" value="SFZ94885.1"/>
    <property type="molecule type" value="Genomic_DNA"/>
</dbReference>
<protein>
    <submittedName>
        <fullName evidence="1">mRNA interferase HigB</fullName>
    </submittedName>
</protein>
<dbReference type="InterPro" id="IPR018669">
    <property type="entry name" value="Toxin_HigB"/>
</dbReference>
<keyword evidence="2" id="KW-1185">Reference proteome</keyword>
<dbReference type="GO" id="GO:0004519">
    <property type="term" value="F:endonuclease activity"/>
    <property type="evidence" value="ECO:0007669"/>
    <property type="project" value="InterPro"/>
</dbReference>
<gene>
    <name evidence="1" type="ORF">SAMN05428642_105154</name>
</gene>
<sequence length="106" mass="12627">MGIFFYLCYVRIFSKGTLRTFWQKHPDSEDQLRSWHKVFSNIEFKSPNEIKALFGSADFIGDGKMIFNICGNHYRLIVKINYEKHLVFVLFVGTHKEYDKLEIEKL</sequence>
<accession>A0A1K2IR18</accession>